<comment type="caution">
    <text evidence="1">The sequence shown here is derived from an EMBL/GenBank/DDBJ whole genome shotgun (WGS) entry which is preliminary data.</text>
</comment>
<dbReference type="EMBL" id="JARQWQ010000013">
    <property type="protein sequence ID" value="KAK2567928.1"/>
    <property type="molecule type" value="Genomic_DNA"/>
</dbReference>
<evidence type="ECO:0000313" key="1">
    <source>
        <dbReference type="EMBL" id="KAK2567928.1"/>
    </source>
</evidence>
<evidence type="ECO:0000313" key="2">
    <source>
        <dbReference type="Proteomes" id="UP001249851"/>
    </source>
</evidence>
<proteinExistence type="predicted"/>
<name>A0AAD9QUV5_ACRCE</name>
<gene>
    <name evidence="1" type="ORF">P5673_007821</name>
</gene>
<organism evidence="1 2">
    <name type="scientific">Acropora cervicornis</name>
    <name type="common">Staghorn coral</name>
    <dbReference type="NCBI Taxonomy" id="6130"/>
    <lineage>
        <taxon>Eukaryota</taxon>
        <taxon>Metazoa</taxon>
        <taxon>Cnidaria</taxon>
        <taxon>Anthozoa</taxon>
        <taxon>Hexacorallia</taxon>
        <taxon>Scleractinia</taxon>
        <taxon>Astrocoeniina</taxon>
        <taxon>Acroporidae</taxon>
        <taxon>Acropora</taxon>
    </lineage>
</organism>
<dbReference type="Proteomes" id="UP001249851">
    <property type="component" value="Unassembled WGS sequence"/>
</dbReference>
<protein>
    <submittedName>
        <fullName evidence="1">Uncharacterized protein</fullName>
    </submittedName>
</protein>
<accession>A0AAD9QUV5</accession>
<dbReference type="AlphaFoldDB" id="A0AAD9QUV5"/>
<reference evidence="1" key="1">
    <citation type="journal article" date="2023" name="G3 (Bethesda)">
        <title>Whole genome assembly and annotation of the endangered Caribbean coral Acropora cervicornis.</title>
        <authorList>
            <person name="Selwyn J.D."/>
            <person name="Vollmer S.V."/>
        </authorList>
    </citation>
    <scope>NUCLEOTIDE SEQUENCE</scope>
    <source>
        <strain evidence="1">K2</strain>
    </source>
</reference>
<sequence length="149" mass="17224">MEVLMCCYRYALLALEQIHKSGEIYFPQVEQLQIGASNKMQEGRQHSTIKPFNVLLQEFQSIPFSIIGRLTVTMSTECKEFLTPRDIYSSILQAQRGFTNSEPFTSDSYERTYEHSYQPNYESNVISEKTIGTISSKTDHFIIFNENSL</sequence>
<reference evidence="1" key="2">
    <citation type="journal article" date="2023" name="Science">
        <title>Genomic signatures of disease resistance in endangered staghorn corals.</title>
        <authorList>
            <person name="Vollmer S.V."/>
            <person name="Selwyn J.D."/>
            <person name="Despard B.A."/>
            <person name="Roesel C.L."/>
        </authorList>
    </citation>
    <scope>NUCLEOTIDE SEQUENCE</scope>
    <source>
        <strain evidence="1">K2</strain>
    </source>
</reference>
<keyword evidence="2" id="KW-1185">Reference proteome</keyword>